<evidence type="ECO:0000259" key="14">
    <source>
        <dbReference type="PROSITE" id="PS51203"/>
    </source>
</evidence>
<keyword evidence="5" id="KW-0802">TPR repeat</keyword>
<dbReference type="GO" id="GO:0003341">
    <property type="term" value="P:cilium movement"/>
    <property type="evidence" value="ECO:0007669"/>
    <property type="project" value="InterPro"/>
</dbReference>
<evidence type="ECO:0000256" key="7">
    <source>
        <dbReference type="ARBA" id="ARBA00023242"/>
    </source>
</evidence>
<dbReference type="SUPFAM" id="SSF48452">
    <property type="entry name" value="TPR-like"/>
    <property type="match status" value="2"/>
</dbReference>
<evidence type="ECO:0000256" key="1">
    <source>
        <dbReference type="ARBA" id="ARBA00004123"/>
    </source>
</evidence>
<dbReference type="InterPro" id="IPR011990">
    <property type="entry name" value="TPR-like_helical_dom_sf"/>
</dbReference>
<dbReference type="Proteomes" id="UP000002316">
    <property type="component" value="Chromosome 11"/>
</dbReference>
<accession>D0AAH8</accession>
<keyword evidence="3" id="KW-0963">Cytoplasm</keyword>
<dbReference type="SUPFAM" id="SSF49764">
    <property type="entry name" value="HSP20-like chaperones"/>
    <property type="match status" value="1"/>
</dbReference>
<evidence type="ECO:0000256" key="2">
    <source>
        <dbReference type="ARBA" id="ARBA00004487"/>
    </source>
</evidence>
<keyword evidence="6" id="KW-0524">Neurogenesis</keyword>
<feature type="compositionally biased region" description="Gly residues" evidence="12">
    <location>
        <begin position="548"/>
        <end position="557"/>
    </location>
</feature>
<dbReference type="InterPro" id="IPR019734">
    <property type="entry name" value="TPR_rpt"/>
</dbReference>
<feature type="coiled-coil region" evidence="11">
    <location>
        <begin position="176"/>
        <end position="206"/>
    </location>
</feature>
<proteinExistence type="predicted"/>
<dbReference type="CDD" id="cd06469">
    <property type="entry name" value="p23_DYX1C1_like"/>
    <property type="match status" value="1"/>
</dbReference>
<dbReference type="Pfam" id="PF13432">
    <property type="entry name" value="TPR_16"/>
    <property type="match status" value="1"/>
</dbReference>
<keyword evidence="13" id="KW-1133">Transmembrane helix</keyword>
<dbReference type="GeneID" id="23867016"/>
<evidence type="ECO:0000256" key="5">
    <source>
        <dbReference type="ARBA" id="ARBA00022803"/>
    </source>
</evidence>
<keyword evidence="8" id="KW-0966">Cell projection</keyword>
<sequence>MSMEEVGEICGKVSTGQLHGDIFLLSFLNVVIIFFFPPDALVFFLPNSPPLLCGGLYKVMPVKPVYEWEQTNTEVLLRITIKGFKKEAIDIFVSDLLVKVNASPTYLLVLDLLHPIDEAKSTHFMDPEDRTCLRVRLRKRVPELWESLCINEGEIGAEAIRERRAGAIQRAEESYNRRLKERVGKREEEKRRMTEEQWEVDRAQRRLIEGRMKEEKDSAEAELYSWEEQQRVEQQAHEEKKRAPQCPGDIGAMQGSMEERKEEEMAPCVRHTETVVVPVQFTSKMAAIPTRSRGEDEYYRRSRYKPTRVEDSPMFWKERADKHYQRREWKAAADAYTESIKRDGAFLICVSNRAACFIQLFEYKRAIEDCTLALTMLSNTPASDLTQERYRYLMMKLHSRRGAAYCWGKCFERGIEDLRMAAAYCDAEEDADVIADYKLVESYMKKRGMLETRDPLAAKLHEASSMYYQGDYAAAADVYRQVLEEDPYEVRARNNLSAALLHQGCFKEALMESSHVLEFCREVAEALSCPGALSTNLVDSDDEDGSEDGVGGDGGGCGEDEVMRKRNAAARKVGEKSGHVYAILKACVRGAAAHCGLKDYRKALELLEQAMRITPYDNDLHDDYNRVVEKMRMETLLAASSGKLEKAPSKTAEAPPPAIAT</sequence>
<dbReference type="Gene3D" id="1.25.40.10">
    <property type="entry name" value="Tetratricopeptide repeat domain"/>
    <property type="match status" value="2"/>
</dbReference>
<dbReference type="PROSITE" id="PS51203">
    <property type="entry name" value="CS"/>
    <property type="match status" value="1"/>
</dbReference>
<dbReference type="AlphaFoldDB" id="D0AAH8"/>
<dbReference type="GO" id="GO:0005634">
    <property type="term" value="C:nucleus"/>
    <property type="evidence" value="ECO:0007669"/>
    <property type="project" value="UniProtKB-SubCell"/>
</dbReference>
<feature type="region of interest" description="Disordered" evidence="12">
    <location>
        <begin position="642"/>
        <end position="661"/>
    </location>
</feature>
<dbReference type="Pfam" id="PF04969">
    <property type="entry name" value="CS"/>
    <property type="match status" value="1"/>
</dbReference>
<dbReference type="PANTHER" id="PTHR46492:SF1">
    <property type="entry name" value="DYNEIN AXONEMAL ASSEMBLY FACTOR 4"/>
    <property type="match status" value="1"/>
</dbReference>
<dbReference type="GO" id="GO:0036159">
    <property type="term" value="P:inner dynein arm assembly"/>
    <property type="evidence" value="ECO:0007669"/>
    <property type="project" value="TreeGrafter"/>
</dbReference>
<evidence type="ECO:0000256" key="4">
    <source>
        <dbReference type="ARBA" id="ARBA00022737"/>
    </source>
</evidence>
<organism evidence="15 16">
    <name type="scientific">Trypanosoma brucei gambiense (strain MHOM/CI/86/DAL972)</name>
    <dbReference type="NCBI Taxonomy" id="679716"/>
    <lineage>
        <taxon>Eukaryota</taxon>
        <taxon>Discoba</taxon>
        <taxon>Euglenozoa</taxon>
        <taxon>Kinetoplastea</taxon>
        <taxon>Metakinetoplastina</taxon>
        <taxon>Trypanosomatida</taxon>
        <taxon>Trypanosomatidae</taxon>
        <taxon>Trypanosoma</taxon>
    </lineage>
</organism>
<gene>
    <name evidence="15" type="ORF">TbgDal_XI17990</name>
</gene>
<feature type="domain" description="CS" evidence="14">
    <location>
        <begin position="61"/>
        <end position="149"/>
    </location>
</feature>
<feature type="region of interest" description="Disordered" evidence="12">
    <location>
        <begin position="230"/>
        <end position="251"/>
    </location>
</feature>
<keyword evidence="13" id="KW-0812">Transmembrane</keyword>
<feature type="compositionally biased region" description="Basic and acidic residues" evidence="12">
    <location>
        <begin position="230"/>
        <end position="242"/>
    </location>
</feature>
<comment type="subcellular location">
    <subcellularLocation>
        <location evidence="2">Cell projection</location>
        <location evidence="2">Neuron projection</location>
    </subcellularLocation>
    <subcellularLocation>
        <location evidence="9">Dynein axonemal particle</location>
    </subcellularLocation>
    <subcellularLocation>
        <location evidence="1">Nucleus</location>
    </subcellularLocation>
</comment>
<dbReference type="InterPro" id="IPR007052">
    <property type="entry name" value="CS_dom"/>
</dbReference>
<keyword evidence="13" id="KW-0472">Membrane</keyword>
<evidence type="ECO:0000256" key="3">
    <source>
        <dbReference type="ARBA" id="ARBA00022490"/>
    </source>
</evidence>
<keyword evidence="7" id="KW-0539">Nucleus</keyword>
<feature type="transmembrane region" description="Helical" evidence="13">
    <location>
        <begin position="22"/>
        <end position="45"/>
    </location>
</feature>
<dbReference type="InterPro" id="IPR037894">
    <property type="entry name" value="CS_DYX1C1"/>
</dbReference>
<dbReference type="SMART" id="SM00028">
    <property type="entry name" value="TPR"/>
    <property type="match status" value="6"/>
</dbReference>
<evidence type="ECO:0000313" key="16">
    <source>
        <dbReference type="Proteomes" id="UP000002316"/>
    </source>
</evidence>
<dbReference type="InterPro" id="IPR052004">
    <property type="entry name" value="Dynein_assembly_factor_4"/>
</dbReference>
<dbReference type="KEGG" id="tbg:TbgDal_XI17990"/>
<reference evidence="16" key="1">
    <citation type="journal article" date="2010" name="PLoS Negl. Trop. Dis.">
        <title>The genome sequence of Trypanosoma brucei gambiense, causative agent of chronic human african trypanosomiasis.</title>
        <authorList>
            <person name="Jackson A.P."/>
            <person name="Sanders M."/>
            <person name="Berry A."/>
            <person name="McQuillan J."/>
            <person name="Aslett M.A."/>
            <person name="Quail M.A."/>
            <person name="Chukualim B."/>
            <person name="Capewell P."/>
            <person name="MacLeod A."/>
            <person name="Melville S.E."/>
            <person name="Gibson W."/>
            <person name="Barry J.D."/>
            <person name="Berriman M."/>
            <person name="Hertz-Fowler C."/>
        </authorList>
    </citation>
    <scope>NUCLEOTIDE SEQUENCE [LARGE SCALE GENOMIC DNA]</scope>
    <source>
        <strain evidence="16">MHOM/CI/86/DAL972</strain>
    </source>
</reference>
<evidence type="ECO:0000256" key="8">
    <source>
        <dbReference type="ARBA" id="ARBA00023273"/>
    </source>
</evidence>
<evidence type="ECO:0000256" key="9">
    <source>
        <dbReference type="ARBA" id="ARBA00024190"/>
    </source>
</evidence>
<dbReference type="Gene3D" id="2.60.40.790">
    <property type="match status" value="1"/>
</dbReference>
<evidence type="ECO:0000256" key="13">
    <source>
        <dbReference type="SAM" id="Phobius"/>
    </source>
</evidence>
<evidence type="ECO:0000256" key="11">
    <source>
        <dbReference type="SAM" id="Coils"/>
    </source>
</evidence>
<evidence type="ECO:0000256" key="6">
    <source>
        <dbReference type="ARBA" id="ARBA00022902"/>
    </source>
</evidence>
<evidence type="ECO:0000256" key="12">
    <source>
        <dbReference type="SAM" id="MobiDB-lite"/>
    </source>
</evidence>
<dbReference type="RefSeq" id="XP_011780943.1">
    <property type="nucleotide sequence ID" value="XM_011782641.1"/>
</dbReference>
<feature type="region of interest" description="Disordered" evidence="12">
    <location>
        <begin position="537"/>
        <end position="560"/>
    </location>
</feature>
<keyword evidence="11" id="KW-0175">Coiled coil</keyword>
<dbReference type="PANTHER" id="PTHR46492">
    <property type="entry name" value="DYNEIN ASSEMBLY FACTOR 4, AXONEMAL"/>
    <property type="match status" value="1"/>
</dbReference>
<keyword evidence="4" id="KW-0677">Repeat</keyword>
<dbReference type="GO" id="GO:0036158">
    <property type="term" value="P:outer dynein arm assembly"/>
    <property type="evidence" value="ECO:0007669"/>
    <property type="project" value="TreeGrafter"/>
</dbReference>
<dbReference type="InterPro" id="IPR008978">
    <property type="entry name" value="HSP20-like_chaperone"/>
</dbReference>
<dbReference type="OrthoDB" id="348005at2759"/>
<name>D0AAH8_TRYB9</name>
<protein>
    <recommendedName>
        <fullName evidence="10">Dynein axonemal assembly factor 4</fullName>
    </recommendedName>
</protein>
<evidence type="ECO:0000256" key="10">
    <source>
        <dbReference type="ARBA" id="ARBA00024430"/>
    </source>
</evidence>
<dbReference type="GO" id="GO:0120293">
    <property type="term" value="C:dynein axonemal particle"/>
    <property type="evidence" value="ECO:0007669"/>
    <property type="project" value="UniProtKB-SubCell"/>
</dbReference>
<evidence type="ECO:0000313" key="15">
    <source>
        <dbReference type="EMBL" id="CBH18679.1"/>
    </source>
</evidence>
<dbReference type="VEuPathDB" id="TriTrypDB:Tbg972.11.17990"/>
<dbReference type="EMBL" id="FN554974">
    <property type="protein sequence ID" value="CBH18679.1"/>
    <property type="molecule type" value="Genomic_DNA"/>
</dbReference>